<protein>
    <recommendedName>
        <fullName evidence="3">PIG-L family deacetylase</fullName>
    </recommendedName>
</protein>
<accession>A0ABY6HZ09</accession>
<dbReference type="InterPro" id="IPR024078">
    <property type="entry name" value="LmbE-like_dom_sf"/>
</dbReference>
<dbReference type="PANTHER" id="PTHR12993">
    <property type="entry name" value="N-ACETYLGLUCOSAMINYL-PHOSPHATIDYLINOSITOL DE-N-ACETYLASE-RELATED"/>
    <property type="match status" value="1"/>
</dbReference>
<organism evidence="1 2">
    <name type="scientific">Candidatus Lokiarchaeum ossiferum</name>
    <dbReference type="NCBI Taxonomy" id="2951803"/>
    <lineage>
        <taxon>Archaea</taxon>
        <taxon>Promethearchaeati</taxon>
        <taxon>Promethearchaeota</taxon>
        <taxon>Promethearchaeia</taxon>
        <taxon>Promethearchaeales</taxon>
        <taxon>Promethearchaeaceae</taxon>
        <taxon>Candidatus Lokiarchaeum</taxon>
    </lineage>
</organism>
<dbReference type="Pfam" id="PF02585">
    <property type="entry name" value="PIG-L"/>
    <property type="match status" value="1"/>
</dbReference>
<gene>
    <name evidence="1" type="ORF">NEF87_005046</name>
</gene>
<reference evidence="1" key="1">
    <citation type="submission" date="2022-09" db="EMBL/GenBank/DDBJ databases">
        <title>Actin cytoskeleton and complex cell architecture in an #Asgard archaeon.</title>
        <authorList>
            <person name="Ponce Toledo R.I."/>
            <person name="Schleper C."/>
            <person name="Rodrigues Oliveira T."/>
            <person name="Wollweber F."/>
            <person name="Xu J."/>
            <person name="Rittmann S."/>
            <person name="Klingl A."/>
            <person name="Pilhofer M."/>
        </authorList>
    </citation>
    <scope>NUCLEOTIDE SEQUENCE</scope>
    <source>
        <strain evidence="1">B-35</strain>
    </source>
</reference>
<dbReference type="Proteomes" id="UP001208689">
    <property type="component" value="Chromosome"/>
</dbReference>
<keyword evidence="2" id="KW-1185">Reference proteome</keyword>
<sequence length="269" mass="32443">MKYLFICVHPDDLEFNCSNLMWYLSQKEKSVHILSLTKGEFGIFDPKWKGPQLGYIRQHELIKAATVNGIDPEHIHFDDIIDGFVQFNRAHIEKLLLWINKIQPDIILAPEPYFTYYWHSDHINCGRMAFYIYKNLQHSLKHPIKSLLFYTTFKPNFVWPFKDPQHAFKSLYLHKSQWWLLKRMGMFYPIEKRNLNFKKIGRWKFVERYRRVLLHKKEPKANRILKTILGIISNLHLVNPPQKHFVVPNWDTSFGQKILRLREKYGFQD</sequence>
<name>A0ABY6HZ09_9ARCH</name>
<dbReference type="SUPFAM" id="SSF102588">
    <property type="entry name" value="LmbE-like"/>
    <property type="match status" value="1"/>
</dbReference>
<dbReference type="InterPro" id="IPR003737">
    <property type="entry name" value="GlcNAc_PI_deacetylase-related"/>
</dbReference>
<evidence type="ECO:0000313" key="1">
    <source>
        <dbReference type="EMBL" id="UYP48761.1"/>
    </source>
</evidence>
<dbReference type="Gene3D" id="3.40.50.10320">
    <property type="entry name" value="LmbE-like"/>
    <property type="match status" value="1"/>
</dbReference>
<evidence type="ECO:0000313" key="2">
    <source>
        <dbReference type="Proteomes" id="UP001208689"/>
    </source>
</evidence>
<evidence type="ECO:0008006" key="3">
    <source>
        <dbReference type="Google" id="ProtNLM"/>
    </source>
</evidence>
<proteinExistence type="predicted"/>
<dbReference type="PANTHER" id="PTHR12993:SF11">
    <property type="entry name" value="N-ACETYLGLUCOSAMINYL-PHOSPHATIDYLINOSITOL DE-N-ACETYLASE"/>
    <property type="match status" value="1"/>
</dbReference>
<dbReference type="EMBL" id="CP104013">
    <property type="protein sequence ID" value="UYP48761.1"/>
    <property type="molecule type" value="Genomic_DNA"/>
</dbReference>